<proteinExistence type="inferred from homology"/>
<dbReference type="InterPro" id="IPR046350">
    <property type="entry name" value="Cystatin_sf"/>
</dbReference>
<keyword evidence="5" id="KW-0789">Thiol protease inhibitor</keyword>
<dbReference type="PANTHER" id="PTHR11414:SF21">
    <property type="entry name" value="CYSTATIN 14A, TANDEM DUPLICATE 1-RELATED"/>
    <property type="match status" value="1"/>
</dbReference>
<evidence type="ECO:0000259" key="6">
    <source>
        <dbReference type="SMART" id="SM00043"/>
    </source>
</evidence>
<evidence type="ECO:0000256" key="1">
    <source>
        <dbReference type="ARBA" id="ARBA00004496"/>
    </source>
</evidence>
<dbReference type="GO" id="GO:0005829">
    <property type="term" value="C:cytosol"/>
    <property type="evidence" value="ECO:0007669"/>
    <property type="project" value="TreeGrafter"/>
</dbReference>
<dbReference type="EMBL" id="OC856045">
    <property type="protein sequence ID" value="CAD7623111.1"/>
    <property type="molecule type" value="Genomic_DNA"/>
</dbReference>
<dbReference type="SUPFAM" id="SSF54403">
    <property type="entry name" value="Cystatin/monellin"/>
    <property type="match status" value="1"/>
</dbReference>
<evidence type="ECO:0000256" key="3">
    <source>
        <dbReference type="ARBA" id="ARBA00022490"/>
    </source>
</evidence>
<name>A0A7R9PX32_9ACAR</name>
<dbReference type="EMBL" id="CAJPIZ010001470">
    <property type="protein sequence ID" value="CAG2103541.1"/>
    <property type="molecule type" value="Genomic_DNA"/>
</dbReference>
<accession>A0A7R9PX32</accession>
<dbReference type="Pfam" id="PF00031">
    <property type="entry name" value="Cystatin"/>
    <property type="match status" value="1"/>
</dbReference>
<protein>
    <recommendedName>
        <fullName evidence="6">Cystatin domain-containing protein</fullName>
    </recommendedName>
</protein>
<feature type="domain" description="Cystatin" evidence="6">
    <location>
        <begin position="2"/>
        <end position="96"/>
    </location>
</feature>
<dbReference type="OrthoDB" id="2429551at2759"/>
<comment type="subcellular location">
    <subcellularLocation>
        <location evidence="1">Cytoplasm</location>
    </subcellularLocation>
</comment>
<dbReference type="PANTHER" id="PTHR11414">
    <property type="entry name" value="CYSTATIN FAMILY MEMBER"/>
    <property type="match status" value="1"/>
</dbReference>
<evidence type="ECO:0000256" key="2">
    <source>
        <dbReference type="ARBA" id="ARBA00009403"/>
    </source>
</evidence>
<gene>
    <name evidence="7" type="ORF">OSB1V03_LOCUS3571</name>
</gene>
<dbReference type="SMART" id="SM00043">
    <property type="entry name" value="CY"/>
    <property type="match status" value="1"/>
</dbReference>
<dbReference type="PRINTS" id="PR00295">
    <property type="entry name" value="STEFINA"/>
</dbReference>
<dbReference type="GO" id="GO:0004869">
    <property type="term" value="F:cysteine-type endopeptidase inhibitor activity"/>
    <property type="evidence" value="ECO:0007669"/>
    <property type="project" value="UniProtKB-KW"/>
</dbReference>
<dbReference type="Gene3D" id="3.10.450.10">
    <property type="match status" value="1"/>
</dbReference>
<reference evidence="7" key="1">
    <citation type="submission" date="2020-11" db="EMBL/GenBank/DDBJ databases">
        <authorList>
            <person name="Tran Van P."/>
        </authorList>
    </citation>
    <scope>NUCLEOTIDE SEQUENCE</scope>
</reference>
<dbReference type="FunFam" id="3.10.450.10:FF:000001">
    <property type="entry name" value="Cystatin-A"/>
    <property type="match status" value="1"/>
</dbReference>
<dbReference type="InterPro" id="IPR001713">
    <property type="entry name" value="Prot_inh_stefin"/>
</dbReference>
<evidence type="ECO:0000256" key="4">
    <source>
        <dbReference type="ARBA" id="ARBA00022690"/>
    </source>
</evidence>
<evidence type="ECO:0000256" key="5">
    <source>
        <dbReference type="ARBA" id="ARBA00022704"/>
    </source>
</evidence>
<evidence type="ECO:0000313" key="7">
    <source>
        <dbReference type="EMBL" id="CAD7623111.1"/>
    </source>
</evidence>
<dbReference type="Proteomes" id="UP000759131">
    <property type="component" value="Unassembled WGS sequence"/>
</dbReference>
<keyword evidence="4" id="KW-0646">Protease inhibitor</keyword>
<keyword evidence="8" id="KW-1185">Reference proteome</keyword>
<organism evidence="7">
    <name type="scientific">Medioppia subpectinata</name>
    <dbReference type="NCBI Taxonomy" id="1979941"/>
    <lineage>
        <taxon>Eukaryota</taxon>
        <taxon>Metazoa</taxon>
        <taxon>Ecdysozoa</taxon>
        <taxon>Arthropoda</taxon>
        <taxon>Chelicerata</taxon>
        <taxon>Arachnida</taxon>
        <taxon>Acari</taxon>
        <taxon>Acariformes</taxon>
        <taxon>Sarcoptiformes</taxon>
        <taxon>Oribatida</taxon>
        <taxon>Brachypylina</taxon>
        <taxon>Oppioidea</taxon>
        <taxon>Oppiidae</taxon>
        <taxon>Medioppia</taxon>
    </lineage>
</organism>
<comment type="similarity">
    <text evidence="2">Belongs to the cystatin family.</text>
</comment>
<dbReference type="InterPro" id="IPR000010">
    <property type="entry name" value="Cystatin_dom"/>
</dbReference>
<keyword evidence="3" id="KW-0963">Cytoplasm</keyword>
<evidence type="ECO:0000313" key="8">
    <source>
        <dbReference type="Proteomes" id="UP000759131"/>
    </source>
</evidence>
<sequence>MAKCGGIGETKDPDETVHHICHEVRKDVEDKNGKTFAEFTPIGFRTQLVNGVNYFIKVRVSDGKYVHIRSHKAFTGEISLSNFEDNKTLEEEIAYFH</sequence>
<dbReference type="AlphaFoldDB" id="A0A7R9PX32"/>